<dbReference type="SFLD" id="SFLDF00285">
    <property type="entry name" value="anaerobic_Ser-type_sulfatase-m"/>
    <property type="match status" value="1"/>
</dbReference>
<evidence type="ECO:0000256" key="2">
    <source>
        <dbReference type="ARBA" id="ARBA00022485"/>
    </source>
</evidence>
<dbReference type="Pfam" id="PF13186">
    <property type="entry name" value="SPASM"/>
    <property type="match status" value="1"/>
</dbReference>
<evidence type="ECO:0000256" key="3">
    <source>
        <dbReference type="ARBA" id="ARBA00022691"/>
    </source>
</evidence>
<dbReference type="InterPro" id="IPR007197">
    <property type="entry name" value="rSAM"/>
</dbReference>
<comment type="cofactor">
    <cofactor evidence="1">
        <name>[4Fe-4S] cluster</name>
        <dbReference type="ChEBI" id="CHEBI:49883"/>
    </cofactor>
</comment>
<dbReference type="NCBIfam" id="TIGR04085">
    <property type="entry name" value="rSAM_more_4Fe4S"/>
    <property type="match status" value="1"/>
</dbReference>
<evidence type="ECO:0000256" key="7">
    <source>
        <dbReference type="ARBA" id="ARBA00023601"/>
    </source>
</evidence>
<dbReference type="EMBL" id="MWWT01000008">
    <property type="protein sequence ID" value="OZG53697.1"/>
    <property type="molecule type" value="Genomic_DNA"/>
</dbReference>
<evidence type="ECO:0000256" key="1">
    <source>
        <dbReference type="ARBA" id="ARBA00001966"/>
    </source>
</evidence>
<dbReference type="GO" id="GO:0046872">
    <property type="term" value="F:metal ion binding"/>
    <property type="evidence" value="ECO:0007669"/>
    <property type="project" value="UniProtKB-KW"/>
</dbReference>
<proteinExistence type="inferred from homology"/>
<comment type="similarity">
    <text evidence="7">Belongs to the radical SAM superfamily. Anaerobic sulfatase-maturating enzyme family.</text>
</comment>
<dbReference type="InterPro" id="IPR023867">
    <property type="entry name" value="Sulphatase_maturase_rSAM"/>
</dbReference>
<dbReference type="Gene3D" id="3.20.20.70">
    <property type="entry name" value="Aldolase class I"/>
    <property type="match status" value="1"/>
</dbReference>
<dbReference type="SFLD" id="SFLDG01072">
    <property type="entry name" value="dehydrogenase_like"/>
    <property type="match status" value="1"/>
</dbReference>
<dbReference type="GO" id="GO:0016491">
    <property type="term" value="F:oxidoreductase activity"/>
    <property type="evidence" value="ECO:0007669"/>
    <property type="project" value="InterPro"/>
</dbReference>
<dbReference type="CDD" id="cd21120">
    <property type="entry name" value="SPASM_anSME"/>
    <property type="match status" value="1"/>
</dbReference>
<feature type="domain" description="Radical SAM core" evidence="8">
    <location>
        <begin position="20"/>
        <end position="251"/>
    </location>
</feature>
<dbReference type="SUPFAM" id="SSF102114">
    <property type="entry name" value="Radical SAM enzymes"/>
    <property type="match status" value="1"/>
</dbReference>
<keyword evidence="10" id="KW-1185">Reference proteome</keyword>
<evidence type="ECO:0000256" key="5">
    <source>
        <dbReference type="ARBA" id="ARBA00023004"/>
    </source>
</evidence>
<dbReference type="NCBIfam" id="TIGR03942">
    <property type="entry name" value="sulfatase_rSAM"/>
    <property type="match status" value="1"/>
</dbReference>
<name>A0A261F3J0_9BIFI</name>
<keyword evidence="3" id="KW-0949">S-adenosyl-L-methionine</keyword>
<dbReference type="PANTHER" id="PTHR43273:SF3">
    <property type="entry name" value="ANAEROBIC SULFATASE-MATURATING ENZYME HOMOLOG ASLB-RELATED"/>
    <property type="match status" value="1"/>
</dbReference>
<dbReference type="InterPro" id="IPR034491">
    <property type="entry name" value="Anaerob_Ser_sulfatase-maturase"/>
</dbReference>
<dbReference type="InterPro" id="IPR047207">
    <property type="entry name" value="SPASM_anSME"/>
</dbReference>
<keyword evidence="6" id="KW-0411">Iron-sulfur</keyword>
<dbReference type="SFLD" id="SFLDG01384">
    <property type="entry name" value="thioether_bond_formation_requi"/>
    <property type="match status" value="1"/>
</dbReference>
<keyword evidence="5" id="KW-0408">Iron</keyword>
<protein>
    <submittedName>
        <fullName evidence="9">Anaerobic sulfatase maturase</fullName>
    </submittedName>
</protein>
<dbReference type="SFLD" id="SFLDG01067">
    <property type="entry name" value="SPASM/twitch_domain_containing"/>
    <property type="match status" value="1"/>
</dbReference>
<comment type="caution">
    <text evidence="9">The sequence shown here is derived from an EMBL/GenBank/DDBJ whole genome shotgun (WGS) entry which is preliminary data.</text>
</comment>
<dbReference type="InterPro" id="IPR058240">
    <property type="entry name" value="rSAM_sf"/>
</dbReference>
<dbReference type="InterPro" id="IPR023885">
    <property type="entry name" value="4Fe4S-binding_SPASM_dom"/>
</dbReference>
<evidence type="ECO:0000313" key="10">
    <source>
        <dbReference type="Proteomes" id="UP000243657"/>
    </source>
</evidence>
<organism evidence="9 10">
    <name type="scientific">Alloscardovia macacae</name>
    <dbReference type="NCBI Taxonomy" id="1160091"/>
    <lineage>
        <taxon>Bacteria</taxon>
        <taxon>Bacillati</taxon>
        <taxon>Actinomycetota</taxon>
        <taxon>Actinomycetes</taxon>
        <taxon>Bifidobacteriales</taxon>
        <taxon>Bifidobacteriaceae</taxon>
        <taxon>Alloscardovia</taxon>
    </lineage>
</organism>
<dbReference type="GO" id="GO:0051539">
    <property type="term" value="F:4 iron, 4 sulfur cluster binding"/>
    <property type="evidence" value="ECO:0007669"/>
    <property type="project" value="UniProtKB-KW"/>
</dbReference>
<dbReference type="AlphaFoldDB" id="A0A261F3J0"/>
<reference evidence="9 10" key="1">
    <citation type="journal article" date="2017" name="BMC Genomics">
        <title>Comparative genomic and phylogenomic analyses of the Bifidobacteriaceae family.</title>
        <authorList>
            <person name="Lugli G.A."/>
            <person name="Milani C."/>
            <person name="Turroni F."/>
            <person name="Duranti S."/>
            <person name="Mancabelli L."/>
            <person name="Mangifesta M."/>
            <person name="Ferrario C."/>
            <person name="Modesto M."/>
            <person name="Mattarelli P."/>
            <person name="Jiri K."/>
            <person name="van Sinderen D."/>
            <person name="Ventura M."/>
        </authorList>
    </citation>
    <scope>NUCLEOTIDE SEQUENCE [LARGE SCALE GENOMIC DNA]</scope>
    <source>
        <strain evidence="9 10">DSM 24762</strain>
    </source>
</reference>
<keyword evidence="4" id="KW-0479">Metal-binding</keyword>
<dbReference type="Pfam" id="PF04055">
    <property type="entry name" value="Radical_SAM"/>
    <property type="match status" value="1"/>
</dbReference>
<dbReference type="Proteomes" id="UP000243657">
    <property type="component" value="Unassembled WGS sequence"/>
</dbReference>
<keyword evidence="2" id="KW-0004">4Fe-4S</keyword>
<dbReference type="SFLD" id="SFLDG01386">
    <property type="entry name" value="main_SPASM_domain-containing"/>
    <property type="match status" value="1"/>
</dbReference>
<dbReference type="CDD" id="cd01335">
    <property type="entry name" value="Radical_SAM"/>
    <property type="match status" value="1"/>
</dbReference>
<evidence type="ECO:0000259" key="8">
    <source>
        <dbReference type="PROSITE" id="PS51918"/>
    </source>
</evidence>
<dbReference type="SFLD" id="SFLDS00029">
    <property type="entry name" value="Radical_SAM"/>
    <property type="match status" value="1"/>
</dbReference>
<evidence type="ECO:0000256" key="6">
    <source>
        <dbReference type="ARBA" id="ARBA00023014"/>
    </source>
</evidence>
<sequence length="443" mass="49723">MSSAASVLPAAPVLTAAPAGAPLTRTQLPFSIVAKPTGAACNLDCQYCFFLSKELLYSAHKQQMSEETLETYVAEYLAASADGEVTMLWQGGEPTLRGLDFFRRLVELCEVYRRPTQTVKHAIQTNGTLITPEWAQFLKEHHFLVGISIDGPEEYHDFYRVNRAGRGTHALVVRGWNYLREAGVDCNILCTVHHANEAHGREVYTYFRDTLGADFIQFIPIVERVDPAQLERAERGGWRKTGKDSVGLLYKQAGDAVTSRSTKPELYGQFLCDVFDEWISHDVGRVYVQDFDAALGALFNQYTVCSHAPECGTNMALEFNGDVYACDHWVEPDWFVGNVTESPFADLAQTPVMREFAKKKHAQLTQQCLTCPFKRMCNGGCPKDRFVRSRDGELGQNYLCPGYTKFYAHIRPDMVGMARLLRSQHAPAEIMNPLVRAQVRARA</sequence>
<gene>
    <name evidence="9" type="ORF">ALMA_1262</name>
</gene>
<evidence type="ECO:0000256" key="4">
    <source>
        <dbReference type="ARBA" id="ARBA00022723"/>
    </source>
</evidence>
<dbReference type="PROSITE" id="PS51918">
    <property type="entry name" value="RADICAL_SAM"/>
    <property type="match status" value="1"/>
</dbReference>
<dbReference type="PANTHER" id="PTHR43273">
    <property type="entry name" value="ANAEROBIC SULFATASE-MATURATING ENZYME HOMOLOG ASLB-RELATED"/>
    <property type="match status" value="1"/>
</dbReference>
<dbReference type="InterPro" id="IPR013785">
    <property type="entry name" value="Aldolase_TIM"/>
</dbReference>
<dbReference type="RefSeq" id="WP_094726886.1">
    <property type="nucleotide sequence ID" value="NZ_JBHLWS010000009.1"/>
</dbReference>
<accession>A0A261F3J0</accession>
<evidence type="ECO:0000313" key="9">
    <source>
        <dbReference type="EMBL" id="OZG53697.1"/>
    </source>
</evidence>